<feature type="compositionally biased region" description="Basic residues" evidence="9">
    <location>
        <begin position="940"/>
        <end position="950"/>
    </location>
</feature>
<gene>
    <name evidence="11" type="ORF">JAAARDRAFT_571662</name>
</gene>
<dbReference type="InterPro" id="IPR011856">
    <property type="entry name" value="tRNA_endonuc-like_dom_sf"/>
</dbReference>
<dbReference type="Pfam" id="PF08774">
    <property type="entry name" value="VRR_NUC"/>
    <property type="match status" value="1"/>
</dbReference>
<evidence type="ECO:0000256" key="9">
    <source>
        <dbReference type="SAM" id="MobiDB-lite"/>
    </source>
</evidence>
<keyword evidence="4 8" id="KW-0479">Metal-binding</keyword>
<dbReference type="Gene3D" id="3.40.1350.10">
    <property type="match status" value="1"/>
</dbReference>
<evidence type="ECO:0000256" key="8">
    <source>
        <dbReference type="RuleBase" id="RU365033"/>
    </source>
</evidence>
<comment type="subcellular location">
    <subcellularLocation>
        <location evidence="8">Nucleus</location>
    </subcellularLocation>
</comment>
<feature type="compositionally biased region" description="Basic residues" evidence="9">
    <location>
        <begin position="858"/>
        <end position="871"/>
    </location>
</feature>
<dbReference type="OrthoDB" id="76364at2759"/>
<evidence type="ECO:0000313" key="11">
    <source>
        <dbReference type="EMBL" id="KDQ61078.1"/>
    </source>
</evidence>
<comment type="similarity">
    <text evidence="2 8">Belongs to the FAN1 family.</text>
</comment>
<evidence type="ECO:0000256" key="2">
    <source>
        <dbReference type="ARBA" id="ARBA00005533"/>
    </source>
</evidence>
<proteinExistence type="inferred from homology"/>
<dbReference type="AlphaFoldDB" id="A0A067Q1X8"/>
<keyword evidence="8" id="KW-0227">DNA damage</keyword>
<sequence>MKPTNIHLQTNTRSPNQGREQSPSELFSAQEITCLKKYAQSPYETKYLLIRLCLRKSNKWHRFSSLRYTSELSEDEIRGAIEELCASPLPVPQPMAHEEVGVKKEEDDRDIIDLTFSSQEEPEDEEEEEGCLNAQPTPNVDSLDDTDDPDLSMFAEDEDAASLEELLDCLSLEELKVMGKQLKLKKVPLRRAQLIATMLESSSTQSTLPFALTTSSSPSHPPSHTHRPRLQQSTLSFSAKGGNGRGQLKLKTQKDRLREMVLNTLDKCIRIRAPILDLFHRINIIYFRSTQHTTSLLLPSLLSFAKKRSYCERTYTRTPDIWNSRMEVLDYQRALKLEAEVDLLFGTAVVGDGVGGRGRGSGSGTPGLSAVASRMSVGSQIPSTQAMPIPTQGMMMTQVGVGGEEQEEKQRVKNARAVKLLFEKVYDWWKRLVQTKGEVDARPRGLERFDCGHVLTRIVCKGSYALGIMKEYEYELNVLESLLAQKRWRRGRRGRWHDRRALILMTHLDNEDDEIAKKAFDAIVEGLEDVDTHLIFRPMLERRLTRIEKRLGIPVDERHVCEGKLRKAIEVFVEGTRVKHRAASLIMDETARVVNTPAREVKGLAHGPVKVEQKPKSLFAFGTPVGTAGESSVSAEKRRVGIRERSSTGKSIWIGRDGDEVSVEILALQYYESLGFRGFHSEGSIVRTIFGLLFWDIIFADVPGAFETPYQTAPLDIAEDSFYLARQDLIERRLADIKAGEARQILEAADDKYRATQTWCVGVRWDLFEKQDLAEIVECLGGRSLEVICRLMCEDYSGRSGGVPDLLVWNVHSQECKFVEVKGPGDTLQENQKIWINELLRSGTSVEVCHIAEEGQSKKPKAKTTKSGKPKKSAEIVDSDSDDELAPESEDEDGLPPDLSQRRPSRIPKREAVDQETDVTLSKPRRPKRAASAVELPPITKKRRPSSPVV</sequence>
<keyword evidence="6 8" id="KW-0460">Magnesium</keyword>
<evidence type="ECO:0000256" key="6">
    <source>
        <dbReference type="ARBA" id="ARBA00022842"/>
    </source>
</evidence>
<accession>A0A067Q1X8</accession>
<dbReference type="CDD" id="cd22326">
    <property type="entry name" value="FAN1-like"/>
    <property type="match status" value="1"/>
</dbReference>
<dbReference type="SMART" id="SM00990">
    <property type="entry name" value="VRR_NUC"/>
    <property type="match status" value="1"/>
</dbReference>
<feature type="compositionally biased region" description="Acidic residues" evidence="9">
    <location>
        <begin position="120"/>
        <end position="130"/>
    </location>
</feature>
<dbReference type="GO" id="GO:0004528">
    <property type="term" value="F:phosphodiesterase I activity"/>
    <property type="evidence" value="ECO:0007669"/>
    <property type="project" value="UniProtKB-EC"/>
</dbReference>
<comment type="function">
    <text evidence="8">Nuclease required for the repair of DNA interstrand cross-links (ICL). Acts as a 5'-3' exonuclease that anchors at a cut end of DNA and cleaves DNA successively at every third nucleotide, allowing to excise an ICL from one strand through flanking incisions.</text>
</comment>
<dbReference type="FunCoup" id="A0A067Q1X8">
    <property type="interactions" value="315"/>
</dbReference>
<feature type="region of interest" description="Disordered" evidence="9">
    <location>
        <begin position="1"/>
        <end position="24"/>
    </location>
</feature>
<keyword evidence="3 8" id="KW-0540">Nuclease</keyword>
<keyword evidence="8" id="KW-0234">DNA repair</keyword>
<dbReference type="InParanoid" id="A0A067Q1X8"/>
<dbReference type="STRING" id="933084.A0A067Q1X8"/>
<dbReference type="InterPro" id="IPR049126">
    <property type="entry name" value="FAN1-like_TPR"/>
</dbReference>
<dbReference type="PANTHER" id="PTHR15749:SF4">
    <property type="entry name" value="FANCONI-ASSOCIATED NUCLEASE 1"/>
    <property type="match status" value="1"/>
</dbReference>
<evidence type="ECO:0000256" key="7">
    <source>
        <dbReference type="ARBA" id="ARBA00023211"/>
    </source>
</evidence>
<reference evidence="12" key="1">
    <citation type="journal article" date="2014" name="Proc. Natl. Acad. Sci. U.S.A.">
        <title>Extensive sampling of basidiomycete genomes demonstrates inadequacy of the white-rot/brown-rot paradigm for wood decay fungi.</title>
        <authorList>
            <person name="Riley R."/>
            <person name="Salamov A.A."/>
            <person name="Brown D.W."/>
            <person name="Nagy L.G."/>
            <person name="Floudas D."/>
            <person name="Held B.W."/>
            <person name="Levasseur A."/>
            <person name="Lombard V."/>
            <person name="Morin E."/>
            <person name="Otillar R."/>
            <person name="Lindquist E.A."/>
            <person name="Sun H."/>
            <person name="LaButti K.M."/>
            <person name="Schmutz J."/>
            <person name="Jabbour D."/>
            <person name="Luo H."/>
            <person name="Baker S.E."/>
            <person name="Pisabarro A.G."/>
            <person name="Walton J.D."/>
            <person name="Blanchette R.A."/>
            <person name="Henrissat B."/>
            <person name="Martin F."/>
            <person name="Cullen D."/>
            <person name="Hibbett D.S."/>
            <person name="Grigoriev I.V."/>
        </authorList>
    </citation>
    <scope>NUCLEOTIDE SEQUENCE [LARGE SCALE GENOMIC DNA]</scope>
    <source>
        <strain evidence="12">MUCL 33604</strain>
    </source>
</reference>
<dbReference type="Proteomes" id="UP000027265">
    <property type="component" value="Unassembled WGS sequence"/>
</dbReference>
<dbReference type="GO" id="GO:0008409">
    <property type="term" value="F:5'-3' exonuclease activity"/>
    <property type="evidence" value="ECO:0007669"/>
    <property type="project" value="TreeGrafter"/>
</dbReference>
<comment type="catalytic activity">
    <reaction evidence="1 8">
        <text>Hydrolytically removes 5'-nucleotides successively from the 3'-hydroxy termini of 3'-hydroxy-terminated oligonucleotides.</text>
        <dbReference type="EC" id="3.1.4.1"/>
    </reaction>
</comment>
<dbReference type="EC" id="3.1.4.1" evidence="8"/>
<dbReference type="GO" id="GO:0070336">
    <property type="term" value="F:flap-structured DNA binding"/>
    <property type="evidence" value="ECO:0007669"/>
    <property type="project" value="TreeGrafter"/>
</dbReference>
<feature type="region of interest" description="Disordered" evidence="9">
    <location>
        <begin position="115"/>
        <end position="145"/>
    </location>
</feature>
<feature type="region of interest" description="Disordered" evidence="9">
    <location>
        <begin position="209"/>
        <end position="230"/>
    </location>
</feature>
<dbReference type="InterPro" id="IPR033315">
    <property type="entry name" value="Fan1-like"/>
</dbReference>
<dbReference type="PANTHER" id="PTHR15749">
    <property type="entry name" value="FANCONI-ASSOCIATED NUCLEASE 1"/>
    <property type="match status" value="1"/>
</dbReference>
<evidence type="ECO:0000256" key="3">
    <source>
        <dbReference type="ARBA" id="ARBA00022722"/>
    </source>
</evidence>
<evidence type="ECO:0000256" key="4">
    <source>
        <dbReference type="ARBA" id="ARBA00022723"/>
    </source>
</evidence>
<evidence type="ECO:0000313" key="12">
    <source>
        <dbReference type="Proteomes" id="UP000027265"/>
    </source>
</evidence>
<keyword evidence="7 8" id="KW-0464">Manganese</keyword>
<feature type="region of interest" description="Disordered" evidence="9">
    <location>
        <begin position="856"/>
        <end position="950"/>
    </location>
</feature>
<organism evidence="11 12">
    <name type="scientific">Jaapia argillacea MUCL 33604</name>
    <dbReference type="NCBI Taxonomy" id="933084"/>
    <lineage>
        <taxon>Eukaryota</taxon>
        <taxon>Fungi</taxon>
        <taxon>Dikarya</taxon>
        <taxon>Basidiomycota</taxon>
        <taxon>Agaricomycotina</taxon>
        <taxon>Agaricomycetes</taxon>
        <taxon>Agaricomycetidae</taxon>
        <taxon>Jaapiales</taxon>
        <taxon>Jaapiaceae</taxon>
        <taxon>Jaapia</taxon>
    </lineage>
</organism>
<dbReference type="GO" id="GO:0005634">
    <property type="term" value="C:nucleus"/>
    <property type="evidence" value="ECO:0007669"/>
    <property type="project" value="UniProtKB-SubCell"/>
</dbReference>
<dbReference type="GO" id="GO:0017108">
    <property type="term" value="F:5'-flap endonuclease activity"/>
    <property type="evidence" value="ECO:0007669"/>
    <property type="project" value="TreeGrafter"/>
</dbReference>
<dbReference type="EMBL" id="KL197713">
    <property type="protein sequence ID" value="KDQ61078.1"/>
    <property type="molecule type" value="Genomic_DNA"/>
</dbReference>
<protein>
    <recommendedName>
        <fullName evidence="8">Fanconi-associated nuclease</fullName>
        <ecNumber evidence="8">3.1.4.1</ecNumber>
    </recommendedName>
</protein>
<keyword evidence="8" id="KW-0539">Nucleus</keyword>
<dbReference type="InterPro" id="IPR049132">
    <property type="entry name" value="FAN1-like_euk"/>
</dbReference>
<dbReference type="InterPro" id="IPR014883">
    <property type="entry name" value="VRR_NUC"/>
</dbReference>
<keyword evidence="5 8" id="KW-0378">Hydrolase</keyword>
<feature type="compositionally biased region" description="Acidic residues" evidence="9">
    <location>
        <begin position="877"/>
        <end position="895"/>
    </location>
</feature>
<name>A0A067Q1X8_9AGAM</name>
<comment type="cofactor">
    <cofactor evidence="8">
        <name>Mg(2+)</name>
        <dbReference type="ChEBI" id="CHEBI:18420"/>
    </cofactor>
    <cofactor evidence="8">
        <name>Mn(2+)</name>
        <dbReference type="ChEBI" id="CHEBI:29035"/>
    </cofactor>
</comment>
<dbReference type="HOGENOM" id="CLU_005116_0_0_1"/>
<evidence type="ECO:0000256" key="5">
    <source>
        <dbReference type="ARBA" id="ARBA00022801"/>
    </source>
</evidence>
<evidence type="ECO:0000259" key="10">
    <source>
        <dbReference type="SMART" id="SM00990"/>
    </source>
</evidence>
<keyword evidence="12" id="KW-1185">Reference proteome</keyword>
<dbReference type="GO" id="GO:0046872">
    <property type="term" value="F:metal ion binding"/>
    <property type="evidence" value="ECO:0007669"/>
    <property type="project" value="UniProtKB-KW"/>
</dbReference>
<dbReference type="GO" id="GO:0036297">
    <property type="term" value="P:interstrand cross-link repair"/>
    <property type="evidence" value="ECO:0007669"/>
    <property type="project" value="InterPro"/>
</dbReference>
<evidence type="ECO:0000256" key="1">
    <source>
        <dbReference type="ARBA" id="ARBA00000983"/>
    </source>
</evidence>
<dbReference type="Pfam" id="PF21170">
    <property type="entry name" value="FAN1_TPR"/>
    <property type="match status" value="1"/>
</dbReference>
<feature type="domain" description="VRR-NUC" evidence="10">
    <location>
        <begin position="737"/>
        <end position="853"/>
    </location>
</feature>